<dbReference type="AlphaFoldDB" id="A0A9W9ZAV6"/>
<comment type="caution">
    <text evidence="1">The sequence shown here is derived from an EMBL/GenBank/DDBJ whole genome shotgun (WGS) entry which is preliminary data.</text>
</comment>
<proteinExistence type="predicted"/>
<gene>
    <name evidence="1" type="ORF">OS493_024134</name>
</gene>
<evidence type="ECO:0000313" key="2">
    <source>
        <dbReference type="Proteomes" id="UP001163046"/>
    </source>
</evidence>
<name>A0A9W9ZAV6_9CNID</name>
<reference evidence="1" key="1">
    <citation type="submission" date="2023-01" db="EMBL/GenBank/DDBJ databases">
        <title>Genome assembly of the deep-sea coral Lophelia pertusa.</title>
        <authorList>
            <person name="Herrera S."/>
            <person name="Cordes E."/>
        </authorList>
    </citation>
    <scope>NUCLEOTIDE SEQUENCE</scope>
    <source>
        <strain evidence="1">USNM1676648</strain>
        <tissue evidence="1">Polyp</tissue>
    </source>
</reference>
<protein>
    <submittedName>
        <fullName evidence="1">Uncharacterized protein</fullName>
    </submittedName>
</protein>
<organism evidence="1 2">
    <name type="scientific">Desmophyllum pertusum</name>
    <dbReference type="NCBI Taxonomy" id="174260"/>
    <lineage>
        <taxon>Eukaryota</taxon>
        <taxon>Metazoa</taxon>
        <taxon>Cnidaria</taxon>
        <taxon>Anthozoa</taxon>
        <taxon>Hexacorallia</taxon>
        <taxon>Scleractinia</taxon>
        <taxon>Caryophylliina</taxon>
        <taxon>Caryophylliidae</taxon>
        <taxon>Desmophyllum</taxon>
    </lineage>
</organism>
<accession>A0A9W9ZAV6</accession>
<keyword evidence="2" id="KW-1185">Reference proteome</keyword>
<sequence>MSQPNEPGDCVEFVQVWGGLFNMYLEAVILYESQGHGNFTVQVGHLIIESKVNTGRRLKIITTTGAKIEIERQKTGKGYKVTDGNRTLTVSRTPLSN</sequence>
<dbReference type="Proteomes" id="UP001163046">
    <property type="component" value="Unassembled WGS sequence"/>
</dbReference>
<dbReference type="EMBL" id="MU826368">
    <property type="protein sequence ID" value="KAJ7378187.1"/>
    <property type="molecule type" value="Genomic_DNA"/>
</dbReference>
<evidence type="ECO:0000313" key="1">
    <source>
        <dbReference type="EMBL" id="KAJ7378187.1"/>
    </source>
</evidence>